<dbReference type="PANTHER" id="PTHR13847:SF281">
    <property type="entry name" value="FAD DEPENDENT OXIDOREDUCTASE DOMAIN-CONTAINING PROTEIN"/>
    <property type="match status" value="1"/>
</dbReference>
<dbReference type="OrthoDB" id="9806601at2"/>
<accession>A0A2R8ATL7</accession>
<name>A0A2R8ATL7_9RHOB</name>
<organism evidence="3 4">
    <name type="scientific">Pseudoprimorskyibacter insulae</name>
    <dbReference type="NCBI Taxonomy" id="1695997"/>
    <lineage>
        <taxon>Bacteria</taxon>
        <taxon>Pseudomonadati</taxon>
        <taxon>Pseudomonadota</taxon>
        <taxon>Alphaproteobacteria</taxon>
        <taxon>Rhodobacterales</taxon>
        <taxon>Paracoccaceae</taxon>
        <taxon>Pseudoprimorskyibacter</taxon>
    </lineage>
</organism>
<dbReference type="PANTHER" id="PTHR13847">
    <property type="entry name" value="SARCOSINE DEHYDROGENASE-RELATED"/>
    <property type="match status" value="1"/>
</dbReference>
<feature type="domain" description="FAD dependent oxidoreductase" evidence="2">
    <location>
        <begin position="37"/>
        <end position="362"/>
    </location>
</feature>
<dbReference type="GO" id="GO:0005737">
    <property type="term" value="C:cytoplasm"/>
    <property type="evidence" value="ECO:0007669"/>
    <property type="project" value="TreeGrafter"/>
</dbReference>
<dbReference type="InterPro" id="IPR036188">
    <property type="entry name" value="FAD/NAD-bd_sf"/>
</dbReference>
<dbReference type="Gene3D" id="3.50.50.60">
    <property type="entry name" value="FAD/NAD(P)-binding domain"/>
    <property type="match status" value="1"/>
</dbReference>
<reference evidence="4" key="1">
    <citation type="submission" date="2018-03" db="EMBL/GenBank/DDBJ databases">
        <authorList>
            <person name="Rodrigo-Torres L."/>
            <person name="Arahal R. D."/>
            <person name="Lucena T."/>
        </authorList>
    </citation>
    <scope>NUCLEOTIDE SEQUENCE [LARGE SCALE GENOMIC DNA]</scope>
    <source>
        <strain evidence="4">CECT 8871</strain>
    </source>
</reference>
<dbReference type="Proteomes" id="UP000244904">
    <property type="component" value="Unassembled WGS sequence"/>
</dbReference>
<protein>
    <submittedName>
        <fullName evidence="3">Gamma-glutamylputrescine oxidoreductase</fullName>
        <ecNumber evidence="3">1.4.3.-</ecNumber>
    </submittedName>
</protein>
<dbReference type="EMBL" id="OMOJ01000002">
    <property type="protein sequence ID" value="SPF79330.1"/>
    <property type="molecule type" value="Genomic_DNA"/>
</dbReference>
<evidence type="ECO:0000259" key="2">
    <source>
        <dbReference type="Pfam" id="PF01266"/>
    </source>
</evidence>
<evidence type="ECO:0000313" key="3">
    <source>
        <dbReference type="EMBL" id="SPF79330.1"/>
    </source>
</evidence>
<dbReference type="Pfam" id="PF01266">
    <property type="entry name" value="DAO"/>
    <property type="match status" value="1"/>
</dbReference>
<dbReference type="EC" id="1.4.3.-" evidence="3"/>
<evidence type="ECO:0000256" key="1">
    <source>
        <dbReference type="ARBA" id="ARBA00023002"/>
    </source>
</evidence>
<proteinExistence type="predicted"/>
<gene>
    <name evidence="3" type="primary">puuB_2</name>
    <name evidence="3" type="ORF">PRI8871_01125</name>
</gene>
<keyword evidence="1 3" id="KW-0560">Oxidoreductase</keyword>
<dbReference type="Gene3D" id="3.30.9.10">
    <property type="entry name" value="D-Amino Acid Oxidase, subunit A, domain 2"/>
    <property type="match status" value="1"/>
</dbReference>
<dbReference type="InterPro" id="IPR006076">
    <property type="entry name" value="FAD-dep_OxRdtase"/>
</dbReference>
<sequence>MRRIYEPQAYAARTGCYWDEFVDPVDALPLAGNTTCDVAVVGAGYTGLSAAFHLAKAGCDVVVLEERDPGFGASGRNGGFCCLGGAKLTHAQIARKFGEGAAADWALAERVAVQLVADLIAEHGMKVDLHSNGETIMAHSPRAFRKLAQTATGVRRSYGVDPAVIAPSDLASHGLAGKFFGALTIPIGFGLNPAKYLNGLQRITLAAGARLHPFSAVRRLETSGAGFRAYTDNGIVCAKKVILATNGYSSDDVPDWLRARYMPAQSQVLVTAPLTKQQQSSQGWFSDQMAYDHRHLLHYFRKLPNNRFLFGMRGGVSAKPNSMRYSQRQTQLHFHRLFQQWRDVPVTHSWSGLVCLLPSLVPFDLPLNFHPAATGVRLVFTPIGAG</sequence>
<dbReference type="SUPFAM" id="SSF51905">
    <property type="entry name" value="FAD/NAD(P)-binding domain"/>
    <property type="match status" value="1"/>
</dbReference>
<dbReference type="GO" id="GO:0016491">
    <property type="term" value="F:oxidoreductase activity"/>
    <property type="evidence" value="ECO:0007669"/>
    <property type="project" value="UniProtKB-KW"/>
</dbReference>
<evidence type="ECO:0000313" key="4">
    <source>
        <dbReference type="Proteomes" id="UP000244904"/>
    </source>
</evidence>
<keyword evidence="4" id="KW-1185">Reference proteome</keyword>
<dbReference type="AlphaFoldDB" id="A0A2R8ATL7"/>